<evidence type="ECO:0000313" key="7">
    <source>
        <dbReference type="Proteomes" id="UP000663992"/>
    </source>
</evidence>
<feature type="transmembrane region" description="Helical" evidence="4">
    <location>
        <begin position="166"/>
        <end position="186"/>
    </location>
</feature>
<dbReference type="PANTHER" id="PTHR42910:SF1">
    <property type="entry name" value="MAJOR FACILITATOR SUPERFAMILY (MFS) PROFILE DOMAIN-CONTAINING PROTEIN"/>
    <property type="match status" value="1"/>
</dbReference>
<evidence type="ECO:0000256" key="3">
    <source>
        <dbReference type="ARBA" id="ARBA00023136"/>
    </source>
</evidence>
<dbReference type="Gene3D" id="1.20.1250.20">
    <property type="entry name" value="MFS general substrate transporter like domains"/>
    <property type="match status" value="1"/>
</dbReference>
<feature type="transmembrane region" description="Helical" evidence="4">
    <location>
        <begin position="305"/>
        <end position="328"/>
    </location>
</feature>
<dbReference type="InterPro" id="IPR036259">
    <property type="entry name" value="MFS_trans_sf"/>
</dbReference>
<sequence>MSTGSIALTGSGRSSTALLALACGTFAAGSYLAQPILSAIATDLGIVSWQAGLAVSASQLGFCLGLLLVVPLGDLLENRRLVLTLAFVQVLALLVMASASNVGALLLAALVVGLGSCAVQLLVPLAAHMSSNSTQGRTVGSITAGLLLGILLARPLASLITDAFGWRALFAADALLVSLLGALLAWRLPHHRANSTLGYPALLASLAQLLRRHAELRRRSAAQACLFAAFSLFWVGAPVLLNEHFGLHAQGIALFALAGAAGALVAPVAGRLADSGHSTALRGWGAVLVASGFLLSIALPTLTCWLLAALLIDAGVQISHVAAQRQVLALDIRARNRLNGLYIAGFFLGGALGSALAMPLLQLGWHWLAGIAALLALIALALGQIRSN</sequence>
<feature type="transmembrane region" description="Helical" evidence="4">
    <location>
        <begin position="105"/>
        <end position="127"/>
    </location>
</feature>
<feature type="transmembrane region" description="Helical" evidence="4">
    <location>
        <begin position="281"/>
        <end position="299"/>
    </location>
</feature>
<feature type="transmembrane region" description="Helical" evidence="4">
    <location>
        <begin position="48"/>
        <end position="69"/>
    </location>
</feature>
<keyword evidence="2 4" id="KW-1133">Transmembrane helix</keyword>
<dbReference type="PANTHER" id="PTHR42910">
    <property type="entry name" value="TRANSPORTER SCO4007-RELATED"/>
    <property type="match status" value="1"/>
</dbReference>
<gene>
    <name evidence="6" type="ORF">J0A65_21615</name>
</gene>
<evidence type="ECO:0000256" key="1">
    <source>
        <dbReference type="ARBA" id="ARBA00022692"/>
    </source>
</evidence>
<evidence type="ECO:0000256" key="4">
    <source>
        <dbReference type="SAM" id="Phobius"/>
    </source>
</evidence>
<dbReference type="Proteomes" id="UP000663992">
    <property type="component" value="Unassembled WGS sequence"/>
</dbReference>
<dbReference type="Pfam" id="PF07690">
    <property type="entry name" value="MFS_1"/>
    <property type="match status" value="1"/>
</dbReference>
<dbReference type="InterPro" id="IPR020846">
    <property type="entry name" value="MFS_dom"/>
</dbReference>
<feature type="transmembrane region" description="Helical" evidence="4">
    <location>
        <begin position="81"/>
        <end position="99"/>
    </location>
</feature>
<dbReference type="SUPFAM" id="SSF103473">
    <property type="entry name" value="MFS general substrate transporter"/>
    <property type="match status" value="1"/>
</dbReference>
<feature type="transmembrane region" description="Helical" evidence="4">
    <location>
        <begin position="340"/>
        <end position="358"/>
    </location>
</feature>
<feature type="transmembrane region" description="Helical" evidence="4">
    <location>
        <begin position="364"/>
        <end position="383"/>
    </location>
</feature>
<reference evidence="6 7" key="1">
    <citation type="submission" date="2021-03" db="EMBL/GenBank/DDBJ databases">
        <title>novel species isolated from a fishpond in China.</title>
        <authorList>
            <person name="Lu H."/>
            <person name="Cai Z."/>
        </authorList>
    </citation>
    <scope>NUCLEOTIDE SEQUENCE [LARGE SCALE GENOMIC DNA]</scope>
    <source>
        <strain evidence="6 7">Y57</strain>
    </source>
</reference>
<proteinExistence type="predicted"/>
<feature type="domain" description="Major facilitator superfamily (MFS) profile" evidence="5">
    <location>
        <begin position="1"/>
        <end position="388"/>
    </location>
</feature>
<dbReference type="EMBL" id="JAFKCS010000073">
    <property type="protein sequence ID" value="MBN7822476.1"/>
    <property type="molecule type" value="Genomic_DNA"/>
</dbReference>
<protein>
    <submittedName>
        <fullName evidence="6">MFS transporter</fullName>
    </submittedName>
</protein>
<dbReference type="PROSITE" id="PS50850">
    <property type="entry name" value="MFS"/>
    <property type="match status" value="1"/>
</dbReference>
<feature type="transmembrane region" description="Helical" evidence="4">
    <location>
        <begin position="139"/>
        <end position="160"/>
    </location>
</feature>
<keyword evidence="1 4" id="KW-0812">Transmembrane</keyword>
<feature type="transmembrane region" description="Helical" evidence="4">
    <location>
        <begin position="247"/>
        <end position="269"/>
    </location>
</feature>
<evidence type="ECO:0000256" key="2">
    <source>
        <dbReference type="ARBA" id="ARBA00022989"/>
    </source>
</evidence>
<evidence type="ECO:0000313" key="6">
    <source>
        <dbReference type="EMBL" id="MBN7822476.1"/>
    </source>
</evidence>
<keyword evidence="7" id="KW-1185">Reference proteome</keyword>
<organism evidence="6 7">
    <name type="scientific">Bowmanella yangjiangensis</name>
    <dbReference type="NCBI Taxonomy" id="2811230"/>
    <lineage>
        <taxon>Bacteria</taxon>
        <taxon>Pseudomonadati</taxon>
        <taxon>Pseudomonadota</taxon>
        <taxon>Gammaproteobacteria</taxon>
        <taxon>Alteromonadales</taxon>
        <taxon>Alteromonadaceae</taxon>
        <taxon>Bowmanella</taxon>
    </lineage>
</organism>
<name>A0ABS3D1H9_9ALTE</name>
<feature type="transmembrane region" description="Helical" evidence="4">
    <location>
        <begin position="221"/>
        <end position="241"/>
    </location>
</feature>
<comment type="caution">
    <text evidence="6">The sequence shown here is derived from an EMBL/GenBank/DDBJ whole genome shotgun (WGS) entry which is preliminary data.</text>
</comment>
<dbReference type="InterPro" id="IPR011701">
    <property type="entry name" value="MFS"/>
</dbReference>
<keyword evidence="3 4" id="KW-0472">Membrane</keyword>
<evidence type="ECO:0000259" key="5">
    <source>
        <dbReference type="PROSITE" id="PS50850"/>
    </source>
</evidence>
<dbReference type="RefSeq" id="WP_155294648.1">
    <property type="nucleotide sequence ID" value="NZ_JAFKCS010000073.1"/>
</dbReference>
<accession>A0ABS3D1H9</accession>